<organism evidence="1 2">
    <name type="scientific">Polymorphospora rubra</name>
    <dbReference type="NCBI Taxonomy" id="338584"/>
    <lineage>
        <taxon>Bacteria</taxon>
        <taxon>Bacillati</taxon>
        <taxon>Actinomycetota</taxon>
        <taxon>Actinomycetes</taxon>
        <taxon>Micromonosporales</taxon>
        <taxon>Micromonosporaceae</taxon>
        <taxon>Polymorphospora</taxon>
    </lineage>
</organism>
<dbReference type="EMBL" id="AP023359">
    <property type="protein sequence ID" value="BCJ69419.1"/>
    <property type="molecule type" value="Genomic_DNA"/>
</dbReference>
<evidence type="ECO:0000313" key="1">
    <source>
        <dbReference type="EMBL" id="BCJ69419.1"/>
    </source>
</evidence>
<accession>A0A810NBF0</accession>
<name>A0A810NBF0_9ACTN</name>
<dbReference type="KEGG" id="pry:Prubr_64400"/>
<dbReference type="AlphaFoldDB" id="A0A810NBF0"/>
<proteinExistence type="predicted"/>
<reference evidence="1" key="1">
    <citation type="submission" date="2020-08" db="EMBL/GenBank/DDBJ databases">
        <title>Whole genome shotgun sequence of Polymorphospora rubra NBRC 101157.</title>
        <authorList>
            <person name="Komaki H."/>
            <person name="Tamura T."/>
        </authorList>
    </citation>
    <scope>NUCLEOTIDE SEQUENCE</scope>
    <source>
        <strain evidence="1">NBRC 101157</strain>
    </source>
</reference>
<evidence type="ECO:0000313" key="2">
    <source>
        <dbReference type="Proteomes" id="UP000680866"/>
    </source>
</evidence>
<sequence length="69" mass="7470">MVAKRKELTRRTGPAVHDDLLQHRFTAGAANRVRLTDITKHPTTEGRLHLYAVKDVSPAGSSATPSAHG</sequence>
<protein>
    <submittedName>
        <fullName evidence="1">Uncharacterized protein</fullName>
    </submittedName>
</protein>
<keyword evidence="2" id="KW-1185">Reference proteome</keyword>
<gene>
    <name evidence="1" type="ORF">Prubr_64400</name>
</gene>
<dbReference type="Proteomes" id="UP000680866">
    <property type="component" value="Chromosome"/>
</dbReference>